<dbReference type="OrthoDB" id="9801906at2"/>
<dbReference type="Proteomes" id="UP000058074">
    <property type="component" value="Chromosome"/>
</dbReference>
<evidence type="ECO:0000313" key="2">
    <source>
        <dbReference type="EMBL" id="AMU91972.1"/>
    </source>
</evidence>
<dbReference type="EMBL" id="CP012700">
    <property type="protein sequence ID" value="ALH82365.1"/>
    <property type="molecule type" value="Genomic_DNA"/>
</dbReference>
<evidence type="ECO:0000313" key="1">
    <source>
        <dbReference type="EMBL" id="ALH82365.1"/>
    </source>
</evidence>
<evidence type="ECO:0008006" key="5">
    <source>
        <dbReference type="Google" id="ProtNLM"/>
    </source>
</evidence>
<dbReference type="EMBL" id="CP013344">
    <property type="protein sequence ID" value="AMU91972.1"/>
    <property type="molecule type" value="Genomic_DNA"/>
</dbReference>
<dbReference type="KEGG" id="smag:AN936_19010"/>
<reference evidence="4" key="2">
    <citation type="submission" date="2015-11" db="EMBL/GenBank/DDBJ databases">
        <title>Complete genome sequence of a polyethylene-glycol degrader Sphingopyxis macrogoltabida 203N (NBRC 111659).</title>
        <authorList>
            <person name="Yoshiyuki O."/>
            <person name="Shouta N."/>
            <person name="Nagata Y."/>
            <person name="Numata M."/>
            <person name="Tsuchikane K."/>
            <person name="Hosoyama A."/>
            <person name="Yamazoe A."/>
            <person name="Tsuda M."/>
            <person name="Fujita N."/>
            <person name="Kawai F."/>
        </authorList>
    </citation>
    <scope>NUCLEOTIDE SEQUENCE [LARGE SCALE GENOMIC DNA]</scope>
    <source>
        <strain evidence="4">203N</strain>
    </source>
</reference>
<evidence type="ECO:0000313" key="3">
    <source>
        <dbReference type="Proteomes" id="UP000058074"/>
    </source>
</evidence>
<reference evidence="1 3" key="1">
    <citation type="journal article" date="2015" name="Genome Announc.">
        <title>Complete Genome Sequence of Polypropylene Glycol- and Polyethylene Glycol-Degrading Sphingopyxis macrogoltabida Strain EY-1.</title>
        <authorList>
            <person name="Ohtsubo Y."/>
            <person name="Nagata Y."/>
            <person name="Numata M."/>
            <person name="Tsuchikane K."/>
            <person name="Hosoyama A."/>
            <person name="Yamazoe A."/>
            <person name="Tsuda M."/>
            <person name="Fujita N."/>
            <person name="Kawai F."/>
        </authorList>
    </citation>
    <scope>NUCLEOTIDE SEQUENCE [LARGE SCALE GENOMIC DNA]</scope>
    <source>
        <strain evidence="1 3">EY-1</strain>
    </source>
</reference>
<sequence>MLIASRNRLANLHYGPNGFRVLSPGDHVLCAVTGVAIGLDELRYWSVARQEPYATAAISVQAALDDTRGA</sequence>
<dbReference type="InterPro" id="IPR018661">
    <property type="entry name" value="DUF2093"/>
</dbReference>
<dbReference type="KEGG" id="smaz:LH19_22890"/>
<reference evidence="2" key="3">
    <citation type="submission" date="2015-11" db="EMBL/GenBank/DDBJ databases">
        <authorList>
            <person name="Yoshiyuki O."/>
        </authorList>
    </citation>
    <scope>NUCLEOTIDE SEQUENCE</scope>
    <source>
        <strain evidence="2">203N</strain>
    </source>
</reference>
<dbReference type="RefSeq" id="WP_054589418.1">
    <property type="nucleotide sequence ID" value="NZ_CP009429.1"/>
</dbReference>
<dbReference type="Proteomes" id="UP000076088">
    <property type="component" value="Chromosome"/>
</dbReference>
<keyword evidence="4" id="KW-1185">Reference proteome</keyword>
<name>A0A0P0DH74_SPHMC</name>
<gene>
    <name evidence="1" type="ORF">AN936_19010</name>
    <name evidence="2" type="ORF">ATM17_23450</name>
</gene>
<dbReference type="STRING" id="33050.AN936_19010"/>
<evidence type="ECO:0000313" key="4">
    <source>
        <dbReference type="Proteomes" id="UP000076088"/>
    </source>
</evidence>
<dbReference type="AlphaFoldDB" id="A0A0P0DH74"/>
<dbReference type="PATRIC" id="fig|33050.5.peg.3945"/>
<reference evidence="2 4" key="4">
    <citation type="journal article" date="2016" name="Genome Announc.">
        <title>Complete Genome Sequence of Sphingopyxis macrogoltabida Strain 203N (NBRC 111659), a Polyethylene Glycol Degrader.</title>
        <authorList>
            <person name="Ohtsubo Y."/>
            <person name="Nonoyama S."/>
            <person name="Nagata Y."/>
            <person name="Numata M."/>
            <person name="Tsuchikane K."/>
            <person name="Hosoyama A."/>
            <person name="Yamazoe A."/>
            <person name="Tsuda M."/>
            <person name="Fujita N."/>
            <person name="Kawai F."/>
        </authorList>
    </citation>
    <scope>NUCLEOTIDE SEQUENCE [LARGE SCALE GENOMIC DNA]</scope>
    <source>
        <strain evidence="2 4">203N</strain>
    </source>
</reference>
<dbReference type="Pfam" id="PF09866">
    <property type="entry name" value="DUF2093"/>
    <property type="match status" value="1"/>
</dbReference>
<protein>
    <recommendedName>
        <fullName evidence="5">DUF2093 domain-containing protein</fullName>
    </recommendedName>
</protein>
<proteinExistence type="predicted"/>
<accession>A0A0P0DH74</accession>
<organism evidence="1 3">
    <name type="scientific">Sphingopyxis macrogoltabida</name>
    <name type="common">Sphingomonas macrogoltabidus</name>
    <dbReference type="NCBI Taxonomy" id="33050"/>
    <lineage>
        <taxon>Bacteria</taxon>
        <taxon>Pseudomonadati</taxon>
        <taxon>Pseudomonadota</taxon>
        <taxon>Alphaproteobacteria</taxon>
        <taxon>Sphingomonadales</taxon>
        <taxon>Sphingomonadaceae</taxon>
        <taxon>Sphingopyxis</taxon>
    </lineage>
</organism>